<dbReference type="Proteomes" id="UP000193920">
    <property type="component" value="Unassembled WGS sequence"/>
</dbReference>
<evidence type="ECO:0000256" key="1">
    <source>
        <dbReference type="SAM" id="MobiDB-lite"/>
    </source>
</evidence>
<feature type="region of interest" description="Disordered" evidence="1">
    <location>
        <begin position="173"/>
        <end position="200"/>
    </location>
</feature>
<evidence type="ECO:0000313" key="3">
    <source>
        <dbReference type="Proteomes" id="UP000193920"/>
    </source>
</evidence>
<gene>
    <name evidence="2" type="ORF">LY90DRAFT_702900</name>
</gene>
<sequence length="326" mass="35760">MDCFGFGDCCGGKKNNKIGIEENINNSGIYPSGHYVHNTQYVNPAMPNMYNNTNAYYYGNMNQNVPYPLSDGYLPNNFYTTTAKPTSLKPKPAQYNNNLPNKITTTTTTTTKPTKPASAPPTSKPTISNNTNTNISDNPYINGQYANSYYNSTIDQKPGTPTPLEILLQGEKLDLTPPSPSSHSAVSNSQSVPPNYQHNGLQAYYPYQNYPVQQLSISVPNSTSSSPINVPISYDIPHSSMPMPMLMPIPTDNQEEIPLPTSMPMPIDNQEEIPLPTSMPMPIDNQIKIPLPTSMPMPVGSTSTNPSSSTNKAKNIFSKQNQNIIK</sequence>
<organism evidence="2 3">
    <name type="scientific">Neocallimastix californiae</name>
    <dbReference type="NCBI Taxonomy" id="1754190"/>
    <lineage>
        <taxon>Eukaryota</taxon>
        <taxon>Fungi</taxon>
        <taxon>Fungi incertae sedis</taxon>
        <taxon>Chytridiomycota</taxon>
        <taxon>Chytridiomycota incertae sedis</taxon>
        <taxon>Neocallimastigomycetes</taxon>
        <taxon>Neocallimastigales</taxon>
        <taxon>Neocallimastigaceae</taxon>
        <taxon>Neocallimastix</taxon>
    </lineage>
</organism>
<proteinExistence type="predicted"/>
<accession>A0A1Y2CUB0</accession>
<feature type="compositionally biased region" description="Polar residues" evidence="1">
    <location>
        <begin position="94"/>
        <end position="103"/>
    </location>
</feature>
<feature type="compositionally biased region" description="Low complexity" evidence="1">
    <location>
        <begin position="301"/>
        <end position="311"/>
    </location>
</feature>
<name>A0A1Y2CUB0_9FUNG</name>
<feature type="compositionally biased region" description="Low complexity" evidence="1">
    <location>
        <begin position="124"/>
        <end position="139"/>
    </location>
</feature>
<dbReference type="EMBL" id="MCOG01000097">
    <property type="protein sequence ID" value="ORY50650.1"/>
    <property type="molecule type" value="Genomic_DNA"/>
</dbReference>
<protein>
    <submittedName>
        <fullName evidence="2">Uncharacterized protein</fullName>
    </submittedName>
</protein>
<evidence type="ECO:0000313" key="2">
    <source>
        <dbReference type="EMBL" id="ORY50650.1"/>
    </source>
</evidence>
<feature type="compositionally biased region" description="Low complexity" evidence="1">
    <location>
        <begin position="104"/>
        <end position="117"/>
    </location>
</feature>
<keyword evidence="3" id="KW-1185">Reference proteome</keyword>
<feature type="region of interest" description="Disordered" evidence="1">
    <location>
        <begin position="84"/>
        <end position="139"/>
    </location>
</feature>
<feature type="region of interest" description="Disordered" evidence="1">
    <location>
        <begin position="298"/>
        <end position="326"/>
    </location>
</feature>
<feature type="compositionally biased region" description="Low complexity" evidence="1">
    <location>
        <begin position="181"/>
        <end position="193"/>
    </location>
</feature>
<reference evidence="2 3" key="1">
    <citation type="submission" date="2016-08" db="EMBL/GenBank/DDBJ databases">
        <title>A Parts List for Fungal Cellulosomes Revealed by Comparative Genomics.</title>
        <authorList>
            <consortium name="DOE Joint Genome Institute"/>
            <person name="Haitjema C.H."/>
            <person name="Gilmore S.P."/>
            <person name="Henske J.K."/>
            <person name="Solomon K.V."/>
            <person name="De Groot R."/>
            <person name="Kuo A."/>
            <person name="Mondo S.J."/>
            <person name="Salamov A.A."/>
            <person name="Labutti K."/>
            <person name="Zhao Z."/>
            <person name="Chiniquy J."/>
            <person name="Barry K."/>
            <person name="Brewer H.M."/>
            <person name="Purvine S.O."/>
            <person name="Wright A.T."/>
            <person name="Boxma B."/>
            <person name="Van Alen T."/>
            <person name="Hackstein J.H."/>
            <person name="Baker S.E."/>
            <person name="Grigoriev I.V."/>
            <person name="O'Malley M.A."/>
        </authorList>
    </citation>
    <scope>NUCLEOTIDE SEQUENCE [LARGE SCALE GENOMIC DNA]</scope>
    <source>
        <strain evidence="2 3">G1</strain>
    </source>
</reference>
<feature type="compositionally biased region" description="Polar residues" evidence="1">
    <location>
        <begin position="317"/>
        <end position="326"/>
    </location>
</feature>
<comment type="caution">
    <text evidence="2">The sequence shown here is derived from an EMBL/GenBank/DDBJ whole genome shotgun (WGS) entry which is preliminary data.</text>
</comment>
<dbReference type="AlphaFoldDB" id="A0A1Y2CUB0"/>